<protein>
    <submittedName>
        <fullName evidence="4">Oxidoreductase domain-containing protein</fullName>
    </submittedName>
</protein>
<dbReference type="Proteomes" id="UP000005951">
    <property type="component" value="Unassembled WGS sequence"/>
</dbReference>
<evidence type="ECO:0000313" key="4">
    <source>
        <dbReference type="EMBL" id="EKT76817.1"/>
    </source>
</evidence>
<accession>K8XET4</accession>
<sequence>MVGTGMIGRIHARSVVAAGADLAGIVGSTPERGKEIGWEWGVPSLGSLDDVLADDSIDVVHVCTPNSLHVRQASAVIDSGKHVICEKPLAVTADEAAGLAAAADEAGVVATVPFVYRYHPLVREIRARRIAGEFGRCQLVHGSYLQDWLLSGDSYSWRVDPALGGASRAFADIGSHWCDLVEWVTGVEFDQVLGKLQTTHATRRVLLPGSGAEERQPVDTEDVATVLLQSDQGVLASTVISQVSPGRKNRLWFELDGSKASAVFDQENPESVWLGGQDESRVLVRDPGSGSREQRRLSVLPAGHPQGYAQCFDAFVRDTYAAIGGAVPEGLPTFSDGLRSARIVEAVLASDNDDQWTKVQS</sequence>
<dbReference type="EMBL" id="AJYC02000191">
    <property type="protein sequence ID" value="EKT76817.1"/>
    <property type="molecule type" value="Genomic_DNA"/>
</dbReference>
<dbReference type="InterPro" id="IPR036291">
    <property type="entry name" value="NAD(P)-bd_dom_sf"/>
</dbReference>
<name>K8XET4_RHOOP</name>
<dbReference type="Gene3D" id="3.30.360.10">
    <property type="entry name" value="Dihydrodipicolinate Reductase, domain 2"/>
    <property type="match status" value="1"/>
</dbReference>
<dbReference type="AlphaFoldDB" id="K8XET4"/>
<reference evidence="4 5" key="1">
    <citation type="journal article" date="2013" name="Genome Announc.">
        <title>Draft Genome Sequence of Rhodococcus opacus Strain M213 Shows a Diverse Catabolic Potential.</title>
        <authorList>
            <person name="Pathak A."/>
            <person name="Green S.J."/>
            <person name="Ogram A."/>
            <person name="Chauhan A."/>
        </authorList>
    </citation>
    <scope>NUCLEOTIDE SEQUENCE [LARGE SCALE GENOMIC DNA]</scope>
    <source>
        <strain evidence="4 5">M213</strain>
    </source>
</reference>
<dbReference type="Gene3D" id="3.40.50.720">
    <property type="entry name" value="NAD(P)-binding Rossmann-like Domain"/>
    <property type="match status" value="1"/>
</dbReference>
<feature type="domain" description="Gfo/Idh/MocA-like oxidoreductase N-terminal" evidence="2">
    <location>
        <begin position="1"/>
        <end position="112"/>
    </location>
</feature>
<evidence type="ECO:0000256" key="1">
    <source>
        <dbReference type="ARBA" id="ARBA00023002"/>
    </source>
</evidence>
<dbReference type="InterPro" id="IPR050463">
    <property type="entry name" value="Gfo/Idh/MocA_oxidrdct_glycsds"/>
</dbReference>
<dbReference type="SUPFAM" id="SSF51735">
    <property type="entry name" value="NAD(P)-binding Rossmann-fold domains"/>
    <property type="match status" value="1"/>
</dbReference>
<evidence type="ECO:0000259" key="2">
    <source>
        <dbReference type="Pfam" id="PF01408"/>
    </source>
</evidence>
<dbReference type="Pfam" id="PF01408">
    <property type="entry name" value="GFO_IDH_MocA"/>
    <property type="match status" value="1"/>
</dbReference>
<dbReference type="GO" id="GO:0016491">
    <property type="term" value="F:oxidoreductase activity"/>
    <property type="evidence" value="ECO:0007669"/>
    <property type="project" value="UniProtKB-KW"/>
</dbReference>
<comment type="caution">
    <text evidence="4">The sequence shown here is derived from an EMBL/GenBank/DDBJ whole genome shotgun (WGS) entry which is preliminary data.</text>
</comment>
<dbReference type="GO" id="GO:0000166">
    <property type="term" value="F:nucleotide binding"/>
    <property type="evidence" value="ECO:0007669"/>
    <property type="project" value="InterPro"/>
</dbReference>
<keyword evidence="1" id="KW-0560">Oxidoreductase</keyword>
<dbReference type="InterPro" id="IPR055170">
    <property type="entry name" value="GFO_IDH_MocA-like_dom"/>
</dbReference>
<dbReference type="PANTHER" id="PTHR43818">
    <property type="entry name" value="BCDNA.GH03377"/>
    <property type="match status" value="1"/>
</dbReference>
<feature type="domain" description="GFO/IDH/MocA-like oxidoreductase" evidence="3">
    <location>
        <begin position="123"/>
        <end position="262"/>
    </location>
</feature>
<dbReference type="InterPro" id="IPR000683">
    <property type="entry name" value="Gfo/Idh/MocA-like_OxRdtase_N"/>
</dbReference>
<dbReference type="PANTHER" id="PTHR43818:SF11">
    <property type="entry name" value="BCDNA.GH03377"/>
    <property type="match status" value="1"/>
</dbReference>
<dbReference type="Pfam" id="PF22725">
    <property type="entry name" value="GFO_IDH_MocA_C3"/>
    <property type="match status" value="1"/>
</dbReference>
<evidence type="ECO:0000313" key="5">
    <source>
        <dbReference type="Proteomes" id="UP000005951"/>
    </source>
</evidence>
<proteinExistence type="predicted"/>
<organism evidence="4 5">
    <name type="scientific">Rhodococcus opacus M213</name>
    <dbReference type="NCBI Taxonomy" id="1129896"/>
    <lineage>
        <taxon>Bacteria</taxon>
        <taxon>Bacillati</taxon>
        <taxon>Actinomycetota</taxon>
        <taxon>Actinomycetes</taxon>
        <taxon>Mycobacteriales</taxon>
        <taxon>Nocardiaceae</taxon>
        <taxon>Rhodococcus</taxon>
    </lineage>
</organism>
<dbReference type="SUPFAM" id="SSF55347">
    <property type="entry name" value="Glyceraldehyde-3-phosphate dehydrogenase-like, C-terminal domain"/>
    <property type="match status" value="1"/>
</dbReference>
<gene>
    <name evidence="4" type="ORF">WSS_A40765</name>
</gene>
<evidence type="ECO:0000259" key="3">
    <source>
        <dbReference type="Pfam" id="PF22725"/>
    </source>
</evidence>